<feature type="region of interest" description="Disordered" evidence="1">
    <location>
        <begin position="97"/>
        <end position="209"/>
    </location>
</feature>
<feature type="compositionally biased region" description="Basic and acidic residues" evidence="1">
    <location>
        <begin position="261"/>
        <end position="272"/>
    </location>
</feature>
<dbReference type="HOGENOM" id="CLU_451781_0_0_4"/>
<gene>
    <name evidence="2" type="ordered locus">BURPS1710b_A1672</name>
</gene>
<feature type="region of interest" description="Disordered" evidence="1">
    <location>
        <begin position="249"/>
        <end position="272"/>
    </location>
</feature>
<feature type="compositionally biased region" description="Basic and acidic residues" evidence="1">
    <location>
        <begin position="175"/>
        <end position="199"/>
    </location>
</feature>
<dbReference type="KEGG" id="bpm:BURPS1710b_A1672"/>
<feature type="region of interest" description="Disordered" evidence="1">
    <location>
        <begin position="445"/>
        <end position="491"/>
    </location>
</feature>
<evidence type="ECO:0000313" key="2">
    <source>
        <dbReference type="EMBL" id="ABA53059.1"/>
    </source>
</evidence>
<name>Q3JHX4_BURP1</name>
<protein>
    <submittedName>
        <fullName evidence="2">Uncharacterized protein</fullName>
    </submittedName>
</protein>
<feature type="compositionally biased region" description="Low complexity" evidence="1">
    <location>
        <begin position="107"/>
        <end position="116"/>
    </location>
</feature>
<accession>Q3JHX4</accession>
<evidence type="ECO:0000256" key="1">
    <source>
        <dbReference type="SAM" id="MobiDB-lite"/>
    </source>
</evidence>
<reference evidence="2 3" key="1">
    <citation type="submission" date="2005-09" db="EMBL/GenBank/DDBJ databases">
        <authorList>
            <person name="Woods D.E."/>
            <person name="Nierman W.C."/>
        </authorList>
    </citation>
    <scope>NUCLEOTIDE SEQUENCE [LARGE SCALE GENOMIC DNA]</scope>
    <source>
        <strain evidence="2 3">1710b</strain>
    </source>
</reference>
<feature type="compositionally biased region" description="Low complexity" evidence="1">
    <location>
        <begin position="127"/>
        <end position="137"/>
    </location>
</feature>
<feature type="region of interest" description="Disordered" evidence="1">
    <location>
        <begin position="313"/>
        <end position="335"/>
    </location>
</feature>
<dbReference type="EnsemblBacteria" id="ABA53059">
    <property type="protein sequence ID" value="ABA53059"/>
    <property type="gene ID" value="BURPS1710b_A1672"/>
</dbReference>
<evidence type="ECO:0000313" key="3">
    <source>
        <dbReference type="Proteomes" id="UP000002700"/>
    </source>
</evidence>
<feature type="region of interest" description="Disordered" evidence="1">
    <location>
        <begin position="384"/>
        <end position="404"/>
    </location>
</feature>
<feature type="compositionally biased region" description="Basic residues" evidence="1">
    <location>
        <begin position="451"/>
        <end position="465"/>
    </location>
</feature>
<feature type="compositionally biased region" description="Basic residues" evidence="1">
    <location>
        <begin position="138"/>
        <end position="152"/>
    </location>
</feature>
<dbReference type="AlphaFoldDB" id="Q3JHX4"/>
<dbReference type="EMBL" id="CP000125">
    <property type="protein sequence ID" value="ABA53059.1"/>
    <property type="molecule type" value="Genomic_DNA"/>
</dbReference>
<dbReference type="Proteomes" id="UP000002700">
    <property type="component" value="Chromosome II"/>
</dbReference>
<organism evidence="2 3">
    <name type="scientific">Burkholderia pseudomallei (strain 1710b)</name>
    <dbReference type="NCBI Taxonomy" id="320372"/>
    <lineage>
        <taxon>Bacteria</taxon>
        <taxon>Pseudomonadati</taxon>
        <taxon>Pseudomonadota</taxon>
        <taxon>Betaproteobacteria</taxon>
        <taxon>Burkholderiales</taxon>
        <taxon>Burkholderiaceae</taxon>
        <taxon>Burkholderia</taxon>
        <taxon>pseudomallei group</taxon>
    </lineage>
</organism>
<proteinExistence type="predicted"/>
<sequence length="604" mass="67193">MNGRLRQAGVDVRIPARPFVAPRAARAAIVRLAATAGRATRESAAGLRRMPRRARHASRFHHFAHRHDHFPFSIARRSRDRHRSHARARRGACRAVAAAGHRRARSVARPPSVARLARARAPRRGRAGSVGAGARSSVARRRHARRIRRRREPRAAVQQRGHRRADRPARYAGHGGDRARGRPERRDAADARERAREARAGCARAPHRAHLERRGAQRVCGLERLLRDQGRARSPCSGGRAGCEPRAADLQRRARRRGYRHAGDDPRDERRAASLARAVRATEVERRAVDARRCRASIDRLCAERRFRLDANRRHSPSGVSRGARRRSAGVEPRALERIRRRRARQSRGARRAIDTSHRGFARRPAIGRRSVGNYRPIFDLSRGTSRIGRADPGGSNRPCAASPRRFSGPLFPLAFPARFFDTLLRYAPSTRFFRTLLRRASSRRLPAQRLGRRSRPAARPRTAPRPRPPPPSRLPGRTGLRSAATRGSVRRTKIRLALAPSCASATSKSSTRSCAPARCRKPRSCYAYRSPPSAKCSRTPSRTSASACSAARTAACCRHVKPSCCSARRRNSSRTSSAFARSHAIWRCSPKGSCASAACRVSA</sequence>
<feature type="compositionally biased region" description="Basic residues" evidence="1">
    <location>
        <begin position="117"/>
        <end position="126"/>
    </location>
</feature>